<gene>
    <name evidence="2" type="ORF">DX912_14875</name>
</gene>
<dbReference type="PANTHER" id="PTHR30522:SF0">
    <property type="entry name" value="NUCLEOSIDE TRIPHOSPHATE PYROPHOSPHOHYDROLASE"/>
    <property type="match status" value="1"/>
</dbReference>
<dbReference type="SUPFAM" id="SSF101386">
    <property type="entry name" value="all-alpha NTP pyrophosphatases"/>
    <property type="match status" value="2"/>
</dbReference>
<dbReference type="InterPro" id="IPR048011">
    <property type="entry name" value="NTP-PPase_MazG-like_C"/>
</dbReference>
<dbReference type="CDD" id="cd11529">
    <property type="entry name" value="NTP-PPase_MazG_Cterm"/>
    <property type="match status" value="1"/>
</dbReference>
<evidence type="ECO:0000313" key="3">
    <source>
        <dbReference type="Proteomes" id="UP000256829"/>
    </source>
</evidence>
<dbReference type="Proteomes" id="UP000256829">
    <property type="component" value="Unassembled WGS sequence"/>
</dbReference>
<reference evidence="2 3" key="1">
    <citation type="submission" date="2018-08" db="EMBL/GenBank/DDBJ databases">
        <title>Lysobacter soli KCTC 22011, whole genome shotgun sequence.</title>
        <authorList>
            <person name="Zhang X."/>
            <person name="Feng G."/>
            <person name="Zhu H."/>
        </authorList>
    </citation>
    <scope>NUCLEOTIDE SEQUENCE [LARGE SCALE GENOMIC DNA]</scope>
    <source>
        <strain evidence="2 3">KCTC 22011</strain>
    </source>
</reference>
<dbReference type="GO" id="GO:0006950">
    <property type="term" value="P:response to stress"/>
    <property type="evidence" value="ECO:0007669"/>
    <property type="project" value="UniProtKB-ARBA"/>
</dbReference>
<dbReference type="CDD" id="cd11528">
    <property type="entry name" value="NTP-PPase_MazG_Nterm"/>
    <property type="match status" value="1"/>
</dbReference>
<keyword evidence="2" id="KW-0378">Hydrolase</keyword>
<dbReference type="GO" id="GO:0046061">
    <property type="term" value="P:dATP catabolic process"/>
    <property type="evidence" value="ECO:0007669"/>
    <property type="project" value="TreeGrafter"/>
</dbReference>
<evidence type="ECO:0000313" key="2">
    <source>
        <dbReference type="EMBL" id="RDY65981.1"/>
    </source>
</evidence>
<accession>A0A3D8VAC9</accession>
<dbReference type="GO" id="GO:0046081">
    <property type="term" value="P:dUTP catabolic process"/>
    <property type="evidence" value="ECO:0007669"/>
    <property type="project" value="TreeGrafter"/>
</dbReference>
<dbReference type="EMBL" id="QTJR01000012">
    <property type="protein sequence ID" value="RDY65981.1"/>
    <property type="molecule type" value="Genomic_DNA"/>
</dbReference>
<protein>
    <submittedName>
        <fullName evidence="2">Nucleoside triphosphate pyrophosphohydrolase</fullName>
    </submittedName>
</protein>
<dbReference type="GO" id="GO:0046076">
    <property type="term" value="P:dTTP catabolic process"/>
    <property type="evidence" value="ECO:0007669"/>
    <property type="project" value="TreeGrafter"/>
</dbReference>
<dbReference type="InterPro" id="IPR048015">
    <property type="entry name" value="NTP-PPase_MazG-like_N"/>
</dbReference>
<organism evidence="2 3">
    <name type="scientific">Lysobacter soli</name>
    <dbReference type="NCBI Taxonomy" id="453783"/>
    <lineage>
        <taxon>Bacteria</taxon>
        <taxon>Pseudomonadati</taxon>
        <taxon>Pseudomonadota</taxon>
        <taxon>Gammaproteobacteria</taxon>
        <taxon>Lysobacterales</taxon>
        <taxon>Lysobacteraceae</taxon>
        <taxon>Lysobacter</taxon>
    </lineage>
</organism>
<dbReference type="GO" id="GO:0046052">
    <property type="term" value="P:UTP catabolic process"/>
    <property type="evidence" value="ECO:0007669"/>
    <property type="project" value="TreeGrafter"/>
</dbReference>
<keyword evidence="3" id="KW-1185">Reference proteome</keyword>
<dbReference type="AlphaFoldDB" id="A0A3D8VAC9"/>
<dbReference type="NCBIfam" id="NF007113">
    <property type="entry name" value="PRK09562.1"/>
    <property type="match status" value="1"/>
</dbReference>
<dbReference type="InterPro" id="IPR011551">
    <property type="entry name" value="NTP_PyrPHydrolase_MazG"/>
</dbReference>
<dbReference type="GO" id="GO:0006203">
    <property type="term" value="P:dGTP catabolic process"/>
    <property type="evidence" value="ECO:0007669"/>
    <property type="project" value="TreeGrafter"/>
</dbReference>
<dbReference type="InterPro" id="IPR004518">
    <property type="entry name" value="MazG-like_dom"/>
</dbReference>
<proteinExistence type="predicted"/>
<dbReference type="GO" id="GO:0046047">
    <property type="term" value="P:TTP catabolic process"/>
    <property type="evidence" value="ECO:0007669"/>
    <property type="project" value="TreeGrafter"/>
</dbReference>
<feature type="domain" description="NTP pyrophosphohydrolase MazG-like" evidence="1">
    <location>
        <begin position="44"/>
        <end position="117"/>
    </location>
</feature>
<dbReference type="GO" id="GO:0047429">
    <property type="term" value="F:nucleoside triphosphate diphosphatase activity"/>
    <property type="evidence" value="ECO:0007669"/>
    <property type="project" value="InterPro"/>
</dbReference>
<sequence>MTAETRSNAQRNEHVHNPDDIQYLLHIMSRLRDPVGGCPWDLEQNFATIAPYTIEEAYEVADAIDRGDLADLKDELGDLLLQVVFHAQMASEQGAFSFGDVVAAICDKMVRRHPHVFGDASVEDADAQTVAWEEQKRREREASGTEDRSALAGIARGLPEWQRATKLQKRAARVGFDWPDVTPVFAKLHEEIDEVRAEFAALDANPDDAAARDRLEDEIGDVLFVCANLARHANVDVGAAMRRANLKFERRFRAMEALAQADGTSLADLPLQAQDRLWNRAKADEKA</sequence>
<dbReference type="PANTHER" id="PTHR30522">
    <property type="entry name" value="NUCLEOSIDE TRIPHOSPHATE PYROPHOSPHOHYDROLASE"/>
    <property type="match status" value="1"/>
</dbReference>
<comment type="caution">
    <text evidence="2">The sequence shown here is derived from an EMBL/GenBank/DDBJ whole genome shotgun (WGS) entry which is preliminary data.</text>
</comment>
<evidence type="ECO:0000259" key="1">
    <source>
        <dbReference type="Pfam" id="PF03819"/>
    </source>
</evidence>
<dbReference type="NCBIfam" id="TIGR00444">
    <property type="entry name" value="mazG"/>
    <property type="match status" value="1"/>
</dbReference>
<dbReference type="RefSeq" id="WP_115843675.1">
    <property type="nucleotide sequence ID" value="NZ_QTJR01000012.1"/>
</dbReference>
<feature type="domain" description="NTP pyrophosphohydrolase MazG-like" evidence="1">
    <location>
        <begin position="186"/>
        <end position="251"/>
    </location>
</feature>
<dbReference type="Gene3D" id="1.10.287.1080">
    <property type="entry name" value="MazG-like"/>
    <property type="match status" value="2"/>
</dbReference>
<dbReference type="Pfam" id="PF03819">
    <property type="entry name" value="MazG"/>
    <property type="match status" value="2"/>
</dbReference>
<name>A0A3D8VAC9_9GAMM</name>
<dbReference type="FunFam" id="1.10.287.1080:FF:000001">
    <property type="entry name" value="Nucleoside triphosphate pyrophosphohydrolase"/>
    <property type="match status" value="1"/>
</dbReference>